<dbReference type="PIRSF" id="PIRSF008546">
    <property type="entry name" value="UCP008546"/>
    <property type="match status" value="1"/>
</dbReference>
<dbReference type="InterPro" id="IPR014937">
    <property type="entry name" value="DUF1810"/>
</dbReference>
<evidence type="ECO:0000313" key="1">
    <source>
        <dbReference type="EMBL" id="WBO23865.1"/>
    </source>
</evidence>
<dbReference type="Proteomes" id="UP001210865">
    <property type="component" value="Chromosome"/>
</dbReference>
<sequence>MPDLHSLDRFVEAQTLAYPTAFAEIHRGAKRSHWMWFIFPQIAGLGQSATARHFAIRSLEEARAYLDHPILGPRYIECVQALQDLTISDPVAVFGGIDATKLRSSLTLCEAARPQALFAAALDRWFGGERDALTLSLIGGDEAA</sequence>
<dbReference type="SUPFAM" id="SSF140736">
    <property type="entry name" value="Rv1873-like"/>
    <property type="match status" value="1"/>
</dbReference>
<name>A0ABY7NSU1_9SPHN</name>
<dbReference type="RefSeq" id="WP_270078495.1">
    <property type="nucleotide sequence ID" value="NZ_CP115174.1"/>
</dbReference>
<dbReference type="Pfam" id="PF08837">
    <property type="entry name" value="DUF1810"/>
    <property type="match status" value="1"/>
</dbReference>
<protein>
    <submittedName>
        <fullName evidence="1">DUF1810 domain-containing protein</fullName>
    </submittedName>
</protein>
<reference evidence="1 2" key="1">
    <citation type="submission" date="2022-12" db="EMBL/GenBank/DDBJ databases">
        <title>Sphingomonas abieness sp. nov., an endophytic bacterium isolated from Abies koreana.</title>
        <authorList>
            <person name="Jiang L."/>
            <person name="Lee J."/>
        </authorList>
    </citation>
    <scope>NUCLEOTIDE SEQUENCE [LARGE SCALE GENOMIC DNA]</scope>
    <source>
        <strain evidence="2">PAMB 00755</strain>
    </source>
</reference>
<accession>A0ABY7NSU1</accession>
<keyword evidence="2" id="KW-1185">Reference proteome</keyword>
<dbReference type="Gene3D" id="1.25.40.380">
    <property type="entry name" value="Protein of unknown function DUF1810"/>
    <property type="match status" value="1"/>
</dbReference>
<gene>
    <name evidence="1" type="ORF">PBT88_07065</name>
</gene>
<organism evidence="1 2">
    <name type="scientific">Sphingomonas abietis</name>
    <dbReference type="NCBI Taxonomy" id="3012344"/>
    <lineage>
        <taxon>Bacteria</taxon>
        <taxon>Pseudomonadati</taxon>
        <taxon>Pseudomonadota</taxon>
        <taxon>Alphaproteobacteria</taxon>
        <taxon>Sphingomonadales</taxon>
        <taxon>Sphingomonadaceae</taxon>
        <taxon>Sphingomonas</taxon>
    </lineage>
</organism>
<dbReference type="EMBL" id="CP115174">
    <property type="protein sequence ID" value="WBO23865.1"/>
    <property type="molecule type" value="Genomic_DNA"/>
</dbReference>
<proteinExistence type="predicted"/>
<dbReference type="InterPro" id="IPR036287">
    <property type="entry name" value="Rv1873-like_sf"/>
</dbReference>
<evidence type="ECO:0000313" key="2">
    <source>
        <dbReference type="Proteomes" id="UP001210865"/>
    </source>
</evidence>